<feature type="compositionally biased region" description="Basic residues" evidence="1">
    <location>
        <begin position="43"/>
        <end position="54"/>
    </location>
</feature>
<dbReference type="Proteomes" id="UP000276776">
    <property type="component" value="Unassembled WGS sequence"/>
</dbReference>
<keyword evidence="4" id="KW-1185">Reference proteome</keyword>
<feature type="region of interest" description="Disordered" evidence="1">
    <location>
        <begin position="1"/>
        <end position="59"/>
    </location>
</feature>
<keyword evidence="2" id="KW-0812">Transmembrane</keyword>
<name>A0A0N5D0M3_THECL</name>
<evidence type="ECO:0000313" key="5">
    <source>
        <dbReference type="WBParaSite" id="TCLT_0000635401-mRNA-1"/>
    </source>
</evidence>
<evidence type="ECO:0000313" key="3">
    <source>
        <dbReference type="EMBL" id="VDN03686.1"/>
    </source>
</evidence>
<dbReference type="WBParaSite" id="TCLT_0000635401-mRNA-1">
    <property type="protein sequence ID" value="TCLT_0000635401-mRNA-1"/>
    <property type="gene ID" value="TCLT_0000635401"/>
</dbReference>
<feature type="transmembrane region" description="Helical" evidence="2">
    <location>
        <begin position="139"/>
        <end position="157"/>
    </location>
</feature>
<dbReference type="AlphaFoldDB" id="A0A0N5D0M3"/>
<keyword evidence="2" id="KW-1133">Transmembrane helix</keyword>
<evidence type="ECO:0000313" key="4">
    <source>
        <dbReference type="Proteomes" id="UP000276776"/>
    </source>
</evidence>
<dbReference type="OrthoDB" id="5861144at2759"/>
<reference evidence="3 4" key="2">
    <citation type="submission" date="2018-11" db="EMBL/GenBank/DDBJ databases">
        <authorList>
            <consortium name="Pathogen Informatics"/>
        </authorList>
    </citation>
    <scope>NUCLEOTIDE SEQUENCE [LARGE SCALE GENOMIC DNA]</scope>
</reference>
<proteinExistence type="predicted"/>
<evidence type="ECO:0000256" key="1">
    <source>
        <dbReference type="SAM" id="MobiDB-lite"/>
    </source>
</evidence>
<feature type="compositionally biased region" description="Polar residues" evidence="1">
    <location>
        <begin position="9"/>
        <end position="19"/>
    </location>
</feature>
<organism evidence="5">
    <name type="scientific">Thelazia callipaeda</name>
    <name type="common">Oriental eyeworm</name>
    <name type="synonym">Parasitic nematode</name>
    <dbReference type="NCBI Taxonomy" id="103827"/>
    <lineage>
        <taxon>Eukaryota</taxon>
        <taxon>Metazoa</taxon>
        <taxon>Ecdysozoa</taxon>
        <taxon>Nematoda</taxon>
        <taxon>Chromadorea</taxon>
        <taxon>Rhabditida</taxon>
        <taxon>Spirurina</taxon>
        <taxon>Spiruromorpha</taxon>
        <taxon>Thelazioidea</taxon>
        <taxon>Thelaziidae</taxon>
        <taxon>Thelazia</taxon>
    </lineage>
</organism>
<accession>A0A0N5D0M3</accession>
<sequence>MVRSRKNRLTANKKSQSGNTSPQSYSRRRSRSRSRNSTPRLRSNSRSRGNKSPKTKLILPVDTKSIERETNIKKIMPLHQSFESNDMRSYRNHSGVHLPRRPNSKLKILQRFYPNNLLVKGTKIKNRLFSHCRRYPRSYALLLILGLIALALFYTGYTVDQMAKYSRQQMKIISAYVNKNI</sequence>
<dbReference type="OMA" id="GYTVDQM"/>
<keyword evidence="2" id="KW-0472">Membrane</keyword>
<protein>
    <submittedName>
        <fullName evidence="3 5">Uncharacterized protein</fullName>
    </submittedName>
</protein>
<reference evidence="5" key="1">
    <citation type="submission" date="2017-02" db="UniProtKB">
        <authorList>
            <consortium name="WormBaseParasite"/>
        </authorList>
    </citation>
    <scope>IDENTIFICATION</scope>
</reference>
<evidence type="ECO:0000256" key="2">
    <source>
        <dbReference type="SAM" id="Phobius"/>
    </source>
</evidence>
<dbReference type="EMBL" id="UYYF01004408">
    <property type="protein sequence ID" value="VDN03686.1"/>
    <property type="molecule type" value="Genomic_DNA"/>
</dbReference>
<gene>
    <name evidence="3" type="ORF">TCLT_LOCUS6343</name>
</gene>